<dbReference type="InterPro" id="IPR006775">
    <property type="entry name" value="GH116_catalytic"/>
</dbReference>
<evidence type="ECO:0000313" key="3">
    <source>
        <dbReference type="EMBL" id="MBM7800732.1"/>
    </source>
</evidence>
<dbReference type="Gene3D" id="1.50.10.10">
    <property type="match status" value="1"/>
</dbReference>
<dbReference type="Proteomes" id="UP000704762">
    <property type="component" value="Unassembled WGS sequence"/>
</dbReference>
<evidence type="ECO:0000313" key="4">
    <source>
        <dbReference type="Proteomes" id="UP000704762"/>
    </source>
</evidence>
<dbReference type="PANTHER" id="PTHR12654:SF0">
    <property type="entry name" value="NON-LYSOSOMAL GLUCOSYLCERAMIDASE"/>
    <property type="match status" value="1"/>
</dbReference>
<evidence type="ECO:0000259" key="1">
    <source>
        <dbReference type="Pfam" id="PF04685"/>
    </source>
</evidence>
<dbReference type="InterPro" id="IPR024462">
    <property type="entry name" value="GH116_N"/>
</dbReference>
<dbReference type="EMBL" id="JAFBCF010000001">
    <property type="protein sequence ID" value="MBM7800732.1"/>
    <property type="molecule type" value="Genomic_DNA"/>
</dbReference>
<accession>A0ABS2RP14</accession>
<evidence type="ECO:0000259" key="2">
    <source>
        <dbReference type="Pfam" id="PF12215"/>
    </source>
</evidence>
<reference evidence="3 4" key="1">
    <citation type="submission" date="2021-01" db="EMBL/GenBank/DDBJ databases">
        <title>Sequencing the genomes of 1000 actinobacteria strains.</title>
        <authorList>
            <person name="Klenk H.-P."/>
        </authorList>
    </citation>
    <scope>NUCLEOTIDE SEQUENCE [LARGE SCALE GENOMIC DNA]</scope>
    <source>
        <strain evidence="3 4">DSM 18662</strain>
    </source>
</reference>
<organism evidence="3 4">
    <name type="scientific">Microlunatus panaciterrae</name>
    <dbReference type="NCBI Taxonomy" id="400768"/>
    <lineage>
        <taxon>Bacteria</taxon>
        <taxon>Bacillati</taxon>
        <taxon>Actinomycetota</taxon>
        <taxon>Actinomycetes</taxon>
        <taxon>Propionibacteriales</taxon>
        <taxon>Propionibacteriaceae</taxon>
        <taxon>Microlunatus</taxon>
    </lineage>
</organism>
<dbReference type="Pfam" id="PF12215">
    <property type="entry name" value="Glyco_hydr_116N"/>
    <property type="match status" value="1"/>
</dbReference>
<name>A0ABS2RP14_9ACTN</name>
<dbReference type="RefSeq" id="WP_204920078.1">
    <property type="nucleotide sequence ID" value="NZ_BAAAQP010000003.1"/>
</dbReference>
<dbReference type="SUPFAM" id="SSF48208">
    <property type="entry name" value="Six-hairpin glycosidases"/>
    <property type="match status" value="1"/>
</dbReference>
<gene>
    <name evidence="3" type="ORF">JOE57_003653</name>
</gene>
<dbReference type="InterPro" id="IPR012341">
    <property type="entry name" value="6hp_glycosidase-like_sf"/>
</dbReference>
<dbReference type="InterPro" id="IPR008928">
    <property type="entry name" value="6-hairpin_glycosidase_sf"/>
</dbReference>
<dbReference type="Pfam" id="PF04685">
    <property type="entry name" value="DUF608"/>
    <property type="match status" value="1"/>
</dbReference>
<protein>
    <submittedName>
        <fullName evidence="3">Uncharacterized protein (DUF608 family)</fullName>
    </submittedName>
</protein>
<dbReference type="PANTHER" id="PTHR12654">
    <property type="entry name" value="BILE ACID BETA-GLUCOSIDASE-RELATED"/>
    <property type="match status" value="1"/>
</dbReference>
<dbReference type="InterPro" id="IPR052566">
    <property type="entry name" value="Non-lysos_glucosylceramidase"/>
</dbReference>
<feature type="domain" description="Glycosyl-hydrolase family 116 N-terminal" evidence="2">
    <location>
        <begin position="26"/>
        <end position="351"/>
    </location>
</feature>
<keyword evidence="4" id="KW-1185">Reference proteome</keyword>
<comment type="caution">
    <text evidence="3">The sequence shown here is derived from an EMBL/GenBank/DDBJ whole genome shotgun (WGS) entry which is preliminary data.</text>
</comment>
<proteinExistence type="predicted"/>
<feature type="domain" description="Glycosyl-hydrolase family 116 catalytic region" evidence="1">
    <location>
        <begin position="479"/>
        <end position="748"/>
    </location>
</feature>
<sequence>MAAVESTSSSAWPAARSYGPEATVAAFPLGGIGTGTVSIGSRGEFRDWEIANHPDKGHWLPFTFFAIRAQPHGGAAVTRVLESRIQPPHEGDSGHHIGKVAGLPRLRTSTMRGEYPMLGIDFVDDVLPVQVRLDAFTPLVPLDVQASGLPGAVLRYTVFNPLATGVKVTVAGSMSSPVGIVDHNVFQFPVFEGNPTVRRRTTGGLTGLEFGTDLPTDHLLYGSASLTTADPSTTLTEQWAVDFWQDGVQLFWDDLTSDGLLGDHPFTLEGGSELGRSLDRLPKLRTGSLGIVADLAPGETRTFEFFLTWHTPNRSKAWNGMVGLPNTHADEIVLNHYATRFGDAWAVAEHLHGRLGELEGATRAFHDVLFGSTLPRELVDAVSATLVVLRSTTCLLLDDGSEEGCFAAWEGSFDHAGSCEGTCTHVWNYAQTVAHLFPVLERSARRTEFLHETLPDGRMRFRTNSVFGNEPHEFHPAVDGQMGTVVRLYREWRFCGDDGFLAELWPGAKRAMDFAFVAWDSNGDNVLDSQQHNTYDIEFYGENSLANSMFFAALRAAAEMAEAVGETETAKRYAEAADIGAARMDEMLYNGEYYDQRLADVDEHRYQYGTGCLSDQLLGQTLAHLTGLGYVLPPDHVRSAAGAIYRHNFRSDFTDYASVQRTYALNDDRGLVLCTWPHSGRPRIPFVYSDEVWSGIEYQVATHLIYEGLVDEGLEIVRAVRERHDGIRRNPWNEAECGNHYARSMASWGALIALSGAQWDARSRSLRLAPVAAASQGETARVFVSTASGWGEAEIRPDVATLRLLWGELELEDVDLVHPGGARFTLDGPTRLVAGQTIQLTSEPSNAPRQSTGQGEQR</sequence>